<keyword evidence="1 3" id="KW-0863">Zinc-finger</keyword>
<dbReference type="Pfam" id="PF13923">
    <property type="entry name" value="zf-C3HC4_2"/>
    <property type="match status" value="1"/>
</dbReference>
<protein>
    <recommendedName>
        <fullName evidence="4">RING-type domain-containing protein</fullName>
    </recommendedName>
</protein>
<dbReference type="GO" id="GO:0008270">
    <property type="term" value="F:zinc ion binding"/>
    <property type="evidence" value="ECO:0007669"/>
    <property type="project" value="UniProtKB-KW"/>
</dbReference>
<dbReference type="OrthoDB" id="8028992at2759"/>
<keyword evidence="2" id="KW-0862">Zinc</keyword>
<dbReference type="PROSITE" id="PS50089">
    <property type="entry name" value="ZF_RING_2"/>
    <property type="match status" value="1"/>
</dbReference>
<sequence>MPGYSVDRFPDLSAEDRDEYTCSICQQIFDTPVTTTCCLQTFCEDCIIKWLKTNTTCPYDRKPLTRKGLSQSPRIIVNTLGRFKIECDYWEVGCRKVIKLSDLPQHTVNCRYKLTNCSICVPKSEDQILAECRRHLSAPELISNKINADMTDKTLAIIRQQLREQNTIYEVCKEVVNQMELKYGSAWTCTADWAVKA</sequence>
<organism evidence="5">
    <name type="scientific">Medioppia subpectinata</name>
    <dbReference type="NCBI Taxonomy" id="1979941"/>
    <lineage>
        <taxon>Eukaryota</taxon>
        <taxon>Metazoa</taxon>
        <taxon>Ecdysozoa</taxon>
        <taxon>Arthropoda</taxon>
        <taxon>Chelicerata</taxon>
        <taxon>Arachnida</taxon>
        <taxon>Acari</taxon>
        <taxon>Acariformes</taxon>
        <taxon>Sarcoptiformes</taxon>
        <taxon>Oribatida</taxon>
        <taxon>Brachypylina</taxon>
        <taxon>Oppioidea</taxon>
        <taxon>Oppiidae</taxon>
        <taxon>Medioppia</taxon>
    </lineage>
</organism>
<dbReference type="AlphaFoldDB" id="A0A7R9KLV3"/>
<evidence type="ECO:0000256" key="3">
    <source>
        <dbReference type="PROSITE-ProRule" id="PRU00175"/>
    </source>
</evidence>
<dbReference type="Gene3D" id="3.30.40.10">
    <property type="entry name" value="Zinc/RING finger domain, C3HC4 (zinc finger)"/>
    <property type="match status" value="2"/>
</dbReference>
<keyword evidence="1 3" id="KW-0479">Metal-binding</keyword>
<dbReference type="SUPFAM" id="SSF57850">
    <property type="entry name" value="RING/U-box"/>
    <property type="match status" value="1"/>
</dbReference>
<dbReference type="InterPro" id="IPR001841">
    <property type="entry name" value="Znf_RING"/>
</dbReference>
<feature type="domain" description="RING-type" evidence="4">
    <location>
        <begin position="22"/>
        <end position="61"/>
    </location>
</feature>
<name>A0A7R9KLV3_9ACAR</name>
<accession>A0A7R9KLV3</accession>
<dbReference type="EMBL" id="OC857643">
    <property type="protein sequence ID" value="CAD7625447.1"/>
    <property type="molecule type" value="Genomic_DNA"/>
</dbReference>
<dbReference type="Proteomes" id="UP000759131">
    <property type="component" value="Unassembled WGS sequence"/>
</dbReference>
<dbReference type="EMBL" id="CAJPIZ010003068">
    <property type="protein sequence ID" value="CAG2105877.1"/>
    <property type="molecule type" value="Genomic_DNA"/>
</dbReference>
<dbReference type="SUPFAM" id="SSF49599">
    <property type="entry name" value="TRAF domain-like"/>
    <property type="match status" value="1"/>
</dbReference>
<dbReference type="PANTHER" id="PTHR10131">
    <property type="entry name" value="TNF RECEPTOR ASSOCIATED FACTOR"/>
    <property type="match status" value="1"/>
</dbReference>
<evidence type="ECO:0000256" key="1">
    <source>
        <dbReference type="ARBA" id="ARBA00022771"/>
    </source>
</evidence>
<reference evidence="5" key="1">
    <citation type="submission" date="2020-11" db="EMBL/GenBank/DDBJ databases">
        <authorList>
            <person name="Tran Van P."/>
        </authorList>
    </citation>
    <scope>NUCLEOTIDE SEQUENCE</scope>
</reference>
<dbReference type="InterPro" id="IPR013083">
    <property type="entry name" value="Znf_RING/FYVE/PHD"/>
</dbReference>
<keyword evidence="6" id="KW-1185">Reference proteome</keyword>
<evidence type="ECO:0000313" key="5">
    <source>
        <dbReference type="EMBL" id="CAD7625447.1"/>
    </source>
</evidence>
<proteinExistence type="predicted"/>
<dbReference type="PANTHER" id="PTHR10131:SF94">
    <property type="entry name" value="TNF RECEPTOR-ASSOCIATED FACTOR 4"/>
    <property type="match status" value="1"/>
</dbReference>
<evidence type="ECO:0000256" key="2">
    <source>
        <dbReference type="ARBA" id="ARBA00022833"/>
    </source>
</evidence>
<gene>
    <name evidence="5" type="ORF">OSB1V03_LOCUS5881</name>
</gene>
<evidence type="ECO:0000313" key="6">
    <source>
        <dbReference type="Proteomes" id="UP000759131"/>
    </source>
</evidence>
<evidence type="ECO:0000259" key="4">
    <source>
        <dbReference type="PROSITE" id="PS50089"/>
    </source>
</evidence>